<evidence type="ECO:0000256" key="1">
    <source>
        <dbReference type="SAM" id="MobiDB-lite"/>
    </source>
</evidence>
<proteinExistence type="predicted"/>
<name>A0A6A4W8C4_AMPAM</name>
<organism evidence="3 4">
    <name type="scientific">Amphibalanus amphitrite</name>
    <name type="common">Striped barnacle</name>
    <name type="synonym">Balanus amphitrite</name>
    <dbReference type="NCBI Taxonomy" id="1232801"/>
    <lineage>
        <taxon>Eukaryota</taxon>
        <taxon>Metazoa</taxon>
        <taxon>Ecdysozoa</taxon>
        <taxon>Arthropoda</taxon>
        <taxon>Crustacea</taxon>
        <taxon>Multicrustacea</taxon>
        <taxon>Cirripedia</taxon>
        <taxon>Thoracica</taxon>
        <taxon>Thoracicalcarea</taxon>
        <taxon>Balanomorpha</taxon>
        <taxon>Balanoidea</taxon>
        <taxon>Balanidae</taxon>
        <taxon>Amphibalaninae</taxon>
        <taxon>Amphibalanus</taxon>
    </lineage>
</organism>
<evidence type="ECO:0000313" key="4">
    <source>
        <dbReference type="Proteomes" id="UP000440578"/>
    </source>
</evidence>
<dbReference type="InterPro" id="IPR052958">
    <property type="entry name" value="IFN-induced_PKR_regulator"/>
</dbReference>
<dbReference type="OrthoDB" id="6774949at2759"/>
<sequence length="346" mass="39184">MVSMGSQSSLRPLCPTRWTCSESSITSIMKNYHPLRETLRSVAADKTVKPDVRSKANGFARLMENFSFYYGLRLSLHILHMTTPVMRAVQGKSNSIAKNMALIERLSEAVAEQRDRHAVFWSETVDLAAGLDIDEPKLKRQARPPRRLDDGAEPAHPTSPEERYRRVFLEAIDQLDRALHCRYSDNVRSDELVLATGERALITGDADAIDQTAGFYQMNADRLRLQVQMLHDICKSHGTSIPLKNLQDVVKQLTSGEGELRALLDEVATLTRLLLTAPATSCTAERSFSLLRRLKSWLRSTLSQERLNHSAVLATYPERVMSLDRTKLIREFIQQCPSRRHVFGHC</sequence>
<dbReference type="AlphaFoldDB" id="A0A6A4W8C4"/>
<dbReference type="Pfam" id="PF05699">
    <property type="entry name" value="Dimer_Tnp_hAT"/>
    <property type="match status" value="1"/>
</dbReference>
<dbReference type="InterPro" id="IPR008906">
    <property type="entry name" value="HATC_C_dom"/>
</dbReference>
<keyword evidence="4" id="KW-1185">Reference proteome</keyword>
<gene>
    <name evidence="3" type="ORF">FJT64_004341</name>
</gene>
<evidence type="ECO:0000313" key="3">
    <source>
        <dbReference type="EMBL" id="KAF0298328.1"/>
    </source>
</evidence>
<dbReference type="PANTHER" id="PTHR46289">
    <property type="entry name" value="52 KDA REPRESSOR OF THE INHIBITOR OF THE PROTEIN KINASE-LIKE PROTEIN-RELATED"/>
    <property type="match status" value="1"/>
</dbReference>
<feature type="region of interest" description="Disordered" evidence="1">
    <location>
        <begin position="136"/>
        <end position="160"/>
    </location>
</feature>
<accession>A0A6A4W8C4</accession>
<dbReference type="PANTHER" id="PTHR46289:SF17">
    <property type="entry name" value="HAT C-TERMINAL DIMERISATION DOMAIN-CONTAINING PROTEIN"/>
    <property type="match status" value="1"/>
</dbReference>
<protein>
    <recommendedName>
        <fullName evidence="2">HAT C-terminal dimerisation domain-containing protein</fullName>
    </recommendedName>
</protein>
<comment type="caution">
    <text evidence="3">The sequence shown here is derived from an EMBL/GenBank/DDBJ whole genome shotgun (WGS) entry which is preliminary data.</text>
</comment>
<dbReference type="GO" id="GO:0046983">
    <property type="term" value="F:protein dimerization activity"/>
    <property type="evidence" value="ECO:0007669"/>
    <property type="project" value="InterPro"/>
</dbReference>
<evidence type="ECO:0000259" key="2">
    <source>
        <dbReference type="Pfam" id="PF05699"/>
    </source>
</evidence>
<dbReference type="EMBL" id="VIIS01001437">
    <property type="protein sequence ID" value="KAF0298328.1"/>
    <property type="molecule type" value="Genomic_DNA"/>
</dbReference>
<feature type="domain" description="HAT C-terminal dimerisation" evidence="2">
    <location>
        <begin position="266"/>
        <end position="315"/>
    </location>
</feature>
<reference evidence="3 4" key="1">
    <citation type="submission" date="2019-07" db="EMBL/GenBank/DDBJ databases">
        <title>Draft genome assembly of a fouling barnacle, Amphibalanus amphitrite (Darwin, 1854): The first reference genome for Thecostraca.</title>
        <authorList>
            <person name="Kim W."/>
        </authorList>
    </citation>
    <scope>NUCLEOTIDE SEQUENCE [LARGE SCALE GENOMIC DNA]</scope>
    <source>
        <strain evidence="3">SNU_AA5</strain>
        <tissue evidence="3">Soma without cirri and trophi</tissue>
    </source>
</reference>
<dbReference type="Proteomes" id="UP000440578">
    <property type="component" value="Unassembled WGS sequence"/>
</dbReference>
<dbReference type="InterPro" id="IPR012337">
    <property type="entry name" value="RNaseH-like_sf"/>
</dbReference>
<dbReference type="SUPFAM" id="SSF53098">
    <property type="entry name" value="Ribonuclease H-like"/>
    <property type="match status" value="1"/>
</dbReference>